<dbReference type="AlphaFoldDB" id="A0AAD9Y1U0"/>
<proteinExistence type="predicted"/>
<evidence type="ECO:0000313" key="2">
    <source>
        <dbReference type="Proteomes" id="UP001281614"/>
    </source>
</evidence>
<gene>
    <name evidence="1" type="ORF">CKAH01_02061</name>
</gene>
<name>A0AAD9Y1U0_COLKA</name>
<protein>
    <submittedName>
        <fullName evidence="1">Uncharacterized protein</fullName>
    </submittedName>
</protein>
<dbReference type="EMBL" id="VYYT01000554">
    <property type="protein sequence ID" value="KAK2732115.1"/>
    <property type="molecule type" value="Genomic_DNA"/>
</dbReference>
<reference evidence="1" key="1">
    <citation type="submission" date="2023-02" db="EMBL/GenBank/DDBJ databases">
        <title>Colletotrichum kahawae CIFC_Que2 genome sequencing and assembly.</title>
        <authorList>
            <person name="Baroncelli R."/>
        </authorList>
    </citation>
    <scope>NUCLEOTIDE SEQUENCE</scope>
    <source>
        <strain evidence="1">CIFC_Que2</strain>
    </source>
</reference>
<comment type="caution">
    <text evidence="1">The sequence shown here is derived from an EMBL/GenBank/DDBJ whole genome shotgun (WGS) entry which is preliminary data.</text>
</comment>
<organism evidence="1 2">
    <name type="scientific">Colletotrichum kahawae</name>
    <name type="common">Coffee berry disease fungus</name>
    <dbReference type="NCBI Taxonomy" id="34407"/>
    <lineage>
        <taxon>Eukaryota</taxon>
        <taxon>Fungi</taxon>
        <taxon>Dikarya</taxon>
        <taxon>Ascomycota</taxon>
        <taxon>Pezizomycotina</taxon>
        <taxon>Sordariomycetes</taxon>
        <taxon>Hypocreomycetidae</taxon>
        <taxon>Glomerellales</taxon>
        <taxon>Glomerellaceae</taxon>
        <taxon>Colletotrichum</taxon>
        <taxon>Colletotrichum gloeosporioides species complex</taxon>
    </lineage>
</organism>
<dbReference type="Proteomes" id="UP001281614">
    <property type="component" value="Unassembled WGS sequence"/>
</dbReference>
<sequence>MASPFSTLPPETRDHIWDMLSDEEDYTSLLHTNSQLRSDILHRLPHRRVLCNCRLGKTASAPDEKHDCERINIDKLCVFVDSDFKRGSAMRIQATWTIDEGPERQVIRRRQSMWSIKNTRSVFAKVLKQYNPKEVVVSIQAPQGGNRRAALFVLLAKVCDAAEVVDRLGDCTGSFGIHLSETRKADDISGTPFWEDDKALLGYEDTSYPVRFYDCIMLPLLYGTSRGPYDAKVTFEHPPETRGLLFKNTPSTTDQEELDWSIVEGIMCLSYMKAGIATERSGYAPRFATKRLSGETLIFRWNDSRKNPWWGAWRKAHEIEYMLDQLNDFYIGLLNDLYESGSCRRCPAETGPPELRGLRKYITLSMPARERFTRHPKPEGDWFAPSDSYA</sequence>
<evidence type="ECO:0000313" key="1">
    <source>
        <dbReference type="EMBL" id="KAK2732115.1"/>
    </source>
</evidence>
<keyword evidence="2" id="KW-1185">Reference proteome</keyword>
<accession>A0AAD9Y1U0</accession>